<comment type="caution">
    <text evidence="1">The sequence shown here is derived from an EMBL/GenBank/DDBJ whole genome shotgun (WGS) entry which is preliminary data.</text>
</comment>
<dbReference type="Proteomes" id="UP000010744">
    <property type="component" value="Unassembled WGS sequence"/>
</dbReference>
<dbReference type="EMBL" id="BAHB01000026">
    <property type="protein sequence ID" value="GAB83995.1"/>
    <property type="molecule type" value="Genomic_DNA"/>
</dbReference>
<name>A0ABQ0HP02_GORRU</name>
<proteinExistence type="predicted"/>
<reference evidence="1 2" key="1">
    <citation type="submission" date="2012-08" db="EMBL/GenBank/DDBJ databases">
        <title>Whole genome shotgun sequence of Gordonia rubripertincta NBRC 101908.</title>
        <authorList>
            <person name="Takarada H."/>
            <person name="Hosoyama A."/>
            <person name="Tsuchikane K."/>
            <person name="Katsumata H."/>
            <person name="Baba S."/>
            <person name="Ohji S."/>
            <person name="Yamazaki S."/>
            <person name="Fujita N."/>
        </authorList>
    </citation>
    <scope>NUCLEOTIDE SEQUENCE [LARGE SCALE GENOMIC DNA]</scope>
    <source>
        <strain evidence="1 2">NBRC 101908</strain>
    </source>
</reference>
<gene>
    <name evidence="1" type="ORF">GORBP_026_00030</name>
</gene>
<protein>
    <submittedName>
        <fullName evidence="1">Uncharacterized protein</fullName>
    </submittedName>
</protein>
<keyword evidence="2" id="KW-1185">Reference proteome</keyword>
<evidence type="ECO:0000313" key="2">
    <source>
        <dbReference type="Proteomes" id="UP000010744"/>
    </source>
</evidence>
<accession>A0ABQ0HP02</accession>
<organism evidence="1 2">
    <name type="scientific">Gordonia rubripertincta NBRC 101908</name>
    <dbReference type="NCBI Taxonomy" id="1077975"/>
    <lineage>
        <taxon>Bacteria</taxon>
        <taxon>Bacillati</taxon>
        <taxon>Actinomycetota</taxon>
        <taxon>Actinomycetes</taxon>
        <taxon>Mycobacteriales</taxon>
        <taxon>Gordoniaceae</taxon>
        <taxon>Gordonia</taxon>
    </lineage>
</organism>
<sequence length="51" mass="5496">MYVGGERERVVEIVQNLIIEDSAGVRARVSEVPVDPNEQAFKAAVLADVGV</sequence>
<evidence type="ECO:0000313" key="1">
    <source>
        <dbReference type="EMBL" id="GAB83995.1"/>
    </source>
</evidence>